<protein>
    <recommendedName>
        <fullName evidence="3">Response regulator receiver domain-containing protein</fullName>
    </recommendedName>
</protein>
<accession>A0A562T5X0</accession>
<proteinExistence type="predicted"/>
<name>A0A562T5X0_CHIJA</name>
<evidence type="ECO:0000313" key="2">
    <source>
        <dbReference type="Proteomes" id="UP000316778"/>
    </source>
</evidence>
<sequence>MVLDQLHILAAGHHQEIMQVLHRLINGRENWTGKVVASTEEAITACSEAPYHILLLCAGIPEADAAVIKERLAALQPHIIIIRHFGGGSGLLESEIRAALDAHQIQLR</sequence>
<gene>
    <name evidence="1" type="ORF">LX66_2561</name>
</gene>
<evidence type="ECO:0000313" key="1">
    <source>
        <dbReference type="EMBL" id="TWI88476.1"/>
    </source>
</evidence>
<reference evidence="1 2" key="1">
    <citation type="journal article" date="2013" name="Stand. Genomic Sci.">
        <title>Genomic Encyclopedia of Type Strains, Phase I: The one thousand microbial genomes (KMG-I) project.</title>
        <authorList>
            <person name="Kyrpides N.C."/>
            <person name="Woyke T."/>
            <person name="Eisen J.A."/>
            <person name="Garrity G."/>
            <person name="Lilburn T.G."/>
            <person name="Beck B.J."/>
            <person name="Whitman W.B."/>
            <person name="Hugenholtz P."/>
            <person name="Klenk H.P."/>
        </authorList>
    </citation>
    <scope>NUCLEOTIDE SEQUENCE [LARGE SCALE GENOMIC DNA]</scope>
    <source>
        <strain evidence="1 2">DSM 13484</strain>
    </source>
</reference>
<organism evidence="1 2">
    <name type="scientific">Chitinophaga japonensis</name>
    <name type="common">Flexibacter japonensis</name>
    <dbReference type="NCBI Taxonomy" id="104662"/>
    <lineage>
        <taxon>Bacteria</taxon>
        <taxon>Pseudomonadati</taxon>
        <taxon>Bacteroidota</taxon>
        <taxon>Chitinophagia</taxon>
        <taxon>Chitinophagales</taxon>
        <taxon>Chitinophagaceae</taxon>
        <taxon>Chitinophaga</taxon>
    </lineage>
</organism>
<evidence type="ECO:0008006" key="3">
    <source>
        <dbReference type="Google" id="ProtNLM"/>
    </source>
</evidence>
<dbReference type="RefSeq" id="WP_145713904.1">
    <property type="nucleotide sequence ID" value="NZ_BAAAFY010000001.1"/>
</dbReference>
<comment type="caution">
    <text evidence="1">The sequence shown here is derived from an EMBL/GenBank/DDBJ whole genome shotgun (WGS) entry which is preliminary data.</text>
</comment>
<dbReference type="EMBL" id="VLLG01000003">
    <property type="protein sequence ID" value="TWI88476.1"/>
    <property type="molecule type" value="Genomic_DNA"/>
</dbReference>
<dbReference type="AlphaFoldDB" id="A0A562T5X0"/>
<keyword evidence="2" id="KW-1185">Reference proteome</keyword>
<dbReference type="OrthoDB" id="677818at2"/>
<dbReference type="Proteomes" id="UP000316778">
    <property type="component" value="Unassembled WGS sequence"/>
</dbReference>